<evidence type="ECO:0000259" key="1">
    <source>
        <dbReference type="Pfam" id="PF00882"/>
    </source>
</evidence>
<feature type="domain" description="Phospholipase C/D" evidence="1">
    <location>
        <begin position="6"/>
        <end position="167"/>
    </location>
</feature>
<evidence type="ECO:0000313" key="3">
    <source>
        <dbReference type="Proteomes" id="UP000823935"/>
    </source>
</evidence>
<reference evidence="2" key="1">
    <citation type="submission" date="2020-10" db="EMBL/GenBank/DDBJ databases">
        <authorList>
            <person name="Gilroy R."/>
        </authorList>
    </citation>
    <scope>NUCLEOTIDE SEQUENCE</scope>
    <source>
        <strain evidence="2">CHK190-19873</strain>
    </source>
</reference>
<dbReference type="AlphaFoldDB" id="A0A9D1ESZ4"/>
<name>A0A9D1ESZ4_9FIRM</name>
<comment type="caution">
    <text evidence="2">The sequence shown here is derived from an EMBL/GenBank/DDBJ whole genome shotgun (WGS) entry which is preliminary data.</text>
</comment>
<organism evidence="2 3">
    <name type="scientific">Candidatus Limivivens intestinipullorum</name>
    <dbReference type="NCBI Taxonomy" id="2840858"/>
    <lineage>
        <taxon>Bacteria</taxon>
        <taxon>Bacillati</taxon>
        <taxon>Bacillota</taxon>
        <taxon>Clostridia</taxon>
        <taxon>Lachnospirales</taxon>
        <taxon>Lachnospiraceae</taxon>
        <taxon>Lachnospiraceae incertae sedis</taxon>
        <taxon>Candidatus Limivivens</taxon>
    </lineage>
</organism>
<evidence type="ECO:0000313" key="2">
    <source>
        <dbReference type="EMBL" id="HIS31373.1"/>
    </source>
</evidence>
<dbReference type="Pfam" id="PF00882">
    <property type="entry name" value="Zn_dep_PLPC"/>
    <property type="match status" value="1"/>
</dbReference>
<dbReference type="EMBL" id="DVIQ01000035">
    <property type="protein sequence ID" value="HIS31373.1"/>
    <property type="molecule type" value="Genomic_DNA"/>
</dbReference>
<gene>
    <name evidence="2" type="ORF">IAB44_07475</name>
</gene>
<dbReference type="InterPro" id="IPR029002">
    <property type="entry name" value="PLPC/GPLD1"/>
</dbReference>
<sequence length="267" mass="31026">MPTTYTHDLFGKLVYKKLPADLKKCIRENPAAYRIGLHGPDILFYYRPFSKNRVNGLGSAMHREIAAPFFDRQQERVTEDAETASYVFGFICHFMLDSKCHPYIGAYMKETGAAHDEIETDLDRMLMEKTGKDPYSYRPAAFLKVLRKNQGKAERLMEKIAEVIGQVSREDIRRSLKGMAFYTGVMVCRCEVKRRLILGVLKAVGAYDSMQGHIMRKKRPKRCLRSTAVLEEIFEETISETAEMIADYWEKAKKKERVGERFYRNYE</sequence>
<dbReference type="Proteomes" id="UP000823935">
    <property type="component" value="Unassembled WGS sequence"/>
</dbReference>
<reference evidence="2" key="2">
    <citation type="journal article" date="2021" name="PeerJ">
        <title>Extensive microbial diversity within the chicken gut microbiome revealed by metagenomics and culture.</title>
        <authorList>
            <person name="Gilroy R."/>
            <person name="Ravi A."/>
            <person name="Getino M."/>
            <person name="Pursley I."/>
            <person name="Horton D.L."/>
            <person name="Alikhan N.F."/>
            <person name="Baker D."/>
            <person name="Gharbi K."/>
            <person name="Hall N."/>
            <person name="Watson M."/>
            <person name="Adriaenssens E.M."/>
            <person name="Foster-Nyarko E."/>
            <person name="Jarju S."/>
            <person name="Secka A."/>
            <person name="Antonio M."/>
            <person name="Oren A."/>
            <person name="Chaudhuri R.R."/>
            <person name="La Ragione R."/>
            <person name="Hildebrand F."/>
            <person name="Pallen M.J."/>
        </authorList>
    </citation>
    <scope>NUCLEOTIDE SEQUENCE</scope>
    <source>
        <strain evidence="2">CHK190-19873</strain>
    </source>
</reference>
<proteinExistence type="predicted"/>
<protein>
    <submittedName>
        <fullName evidence="2">Zinc dependent phospholipase C family protein</fullName>
    </submittedName>
</protein>
<accession>A0A9D1ESZ4</accession>